<reference evidence="1" key="1">
    <citation type="submission" date="2020-04" db="EMBL/GenBank/DDBJ databases">
        <authorList>
            <person name="Chiriac C."/>
            <person name="Salcher M."/>
            <person name="Ghai R."/>
            <person name="Kavagutti S V."/>
        </authorList>
    </citation>
    <scope>NUCLEOTIDE SEQUENCE</scope>
</reference>
<name>A0A6J5NZY2_9CAUD</name>
<proteinExistence type="predicted"/>
<gene>
    <name evidence="1" type="ORF">UFOVP828_53</name>
</gene>
<protein>
    <submittedName>
        <fullName evidence="1">Uncharacterized protein</fullName>
    </submittedName>
</protein>
<evidence type="ECO:0000313" key="1">
    <source>
        <dbReference type="EMBL" id="CAB4164623.1"/>
    </source>
</evidence>
<sequence>MADVSIGNIYSTKVPGYEDAADIQSALRTYHYGSSTYDETNANTAALVNPSIAYHLKNIQDSVDALEALGTGSVVSNTQPTTVQEGLLWLDIDSTPGTTPVNPTAIYTAIEPSTPTDGTLWCVKGSSPLLLKIYNSATSDWDTIGE</sequence>
<dbReference type="EMBL" id="LR796766">
    <property type="protein sequence ID" value="CAB4164623.1"/>
    <property type="molecule type" value="Genomic_DNA"/>
</dbReference>
<organism evidence="1">
    <name type="scientific">uncultured Caudovirales phage</name>
    <dbReference type="NCBI Taxonomy" id="2100421"/>
    <lineage>
        <taxon>Viruses</taxon>
        <taxon>Duplodnaviria</taxon>
        <taxon>Heunggongvirae</taxon>
        <taxon>Uroviricota</taxon>
        <taxon>Caudoviricetes</taxon>
        <taxon>Peduoviridae</taxon>
        <taxon>Maltschvirus</taxon>
        <taxon>Maltschvirus maltsch</taxon>
    </lineage>
</organism>
<accession>A0A6J5NZY2</accession>